<dbReference type="PIRSF" id="PIRSF006268">
    <property type="entry name" value="ApbE"/>
    <property type="match status" value="1"/>
</dbReference>
<dbReference type="EMBL" id="DVHU01000032">
    <property type="protein sequence ID" value="HIR92538.1"/>
    <property type="molecule type" value="Genomic_DNA"/>
</dbReference>
<dbReference type="GO" id="GO:0046872">
    <property type="term" value="F:metal ion binding"/>
    <property type="evidence" value="ECO:0007669"/>
    <property type="project" value="UniProtKB-UniRule"/>
</dbReference>
<protein>
    <recommendedName>
        <fullName evidence="2 10">FAD:protein FMN transferase</fullName>
        <ecNumber evidence="1 10">2.7.1.180</ecNumber>
    </recommendedName>
    <alternativeName>
        <fullName evidence="8 10">Flavin transferase</fullName>
    </alternativeName>
</protein>
<accession>A0A9D1EI96</accession>
<keyword evidence="7 10" id="KW-0460">Magnesium</keyword>
<dbReference type="InterPro" id="IPR024932">
    <property type="entry name" value="ApbE"/>
</dbReference>
<feature type="binding site" evidence="11">
    <location>
        <position position="178"/>
    </location>
    <ligand>
        <name>Mg(2+)</name>
        <dbReference type="ChEBI" id="CHEBI:18420"/>
    </ligand>
</feature>
<comment type="catalytic activity">
    <reaction evidence="9 10">
        <text>L-threonyl-[protein] + FAD = FMN-L-threonyl-[protein] + AMP + H(+)</text>
        <dbReference type="Rhea" id="RHEA:36847"/>
        <dbReference type="Rhea" id="RHEA-COMP:11060"/>
        <dbReference type="Rhea" id="RHEA-COMP:11061"/>
        <dbReference type="ChEBI" id="CHEBI:15378"/>
        <dbReference type="ChEBI" id="CHEBI:30013"/>
        <dbReference type="ChEBI" id="CHEBI:57692"/>
        <dbReference type="ChEBI" id="CHEBI:74257"/>
        <dbReference type="ChEBI" id="CHEBI:456215"/>
        <dbReference type="EC" id="2.7.1.180"/>
    </reaction>
</comment>
<comment type="cofactor">
    <cofactor evidence="11">
        <name>Mg(2+)</name>
        <dbReference type="ChEBI" id="CHEBI:18420"/>
    </cofactor>
    <cofactor evidence="11">
        <name>Mn(2+)</name>
        <dbReference type="ChEBI" id="CHEBI:29035"/>
    </cofactor>
    <text evidence="11">Magnesium. Can also use manganese.</text>
</comment>
<evidence type="ECO:0000256" key="9">
    <source>
        <dbReference type="ARBA" id="ARBA00048540"/>
    </source>
</evidence>
<evidence type="ECO:0000256" key="1">
    <source>
        <dbReference type="ARBA" id="ARBA00011955"/>
    </source>
</evidence>
<reference evidence="12" key="2">
    <citation type="journal article" date="2021" name="PeerJ">
        <title>Extensive microbial diversity within the chicken gut microbiome revealed by metagenomics and culture.</title>
        <authorList>
            <person name="Gilroy R."/>
            <person name="Ravi A."/>
            <person name="Getino M."/>
            <person name="Pursley I."/>
            <person name="Horton D.L."/>
            <person name="Alikhan N.F."/>
            <person name="Baker D."/>
            <person name="Gharbi K."/>
            <person name="Hall N."/>
            <person name="Watson M."/>
            <person name="Adriaenssens E.M."/>
            <person name="Foster-Nyarko E."/>
            <person name="Jarju S."/>
            <person name="Secka A."/>
            <person name="Antonio M."/>
            <person name="Oren A."/>
            <person name="Chaudhuri R.R."/>
            <person name="La Ragione R."/>
            <person name="Hildebrand F."/>
            <person name="Pallen M.J."/>
        </authorList>
    </citation>
    <scope>NUCLEOTIDE SEQUENCE</scope>
    <source>
        <strain evidence="12">ChiSxjej1B13-7041</strain>
    </source>
</reference>
<proteinExistence type="inferred from homology"/>
<evidence type="ECO:0000256" key="5">
    <source>
        <dbReference type="ARBA" id="ARBA00022723"/>
    </source>
</evidence>
<feature type="binding site" evidence="11">
    <location>
        <position position="296"/>
    </location>
    <ligand>
        <name>Mg(2+)</name>
        <dbReference type="ChEBI" id="CHEBI:18420"/>
    </ligand>
</feature>
<evidence type="ECO:0000256" key="2">
    <source>
        <dbReference type="ARBA" id="ARBA00016337"/>
    </source>
</evidence>
<evidence type="ECO:0000256" key="7">
    <source>
        <dbReference type="ARBA" id="ARBA00022842"/>
    </source>
</evidence>
<dbReference type="EC" id="2.7.1.180" evidence="1 10"/>
<dbReference type="SUPFAM" id="SSF143631">
    <property type="entry name" value="ApbE-like"/>
    <property type="match status" value="1"/>
</dbReference>
<evidence type="ECO:0000313" key="13">
    <source>
        <dbReference type="Proteomes" id="UP000886841"/>
    </source>
</evidence>
<evidence type="ECO:0000256" key="3">
    <source>
        <dbReference type="ARBA" id="ARBA00022630"/>
    </source>
</evidence>
<dbReference type="Proteomes" id="UP000886841">
    <property type="component" value="Unassembled WGS sequence"/>
</dbReference>
<name>A0A9D1EI96_9FIRM</name>
<evidence type="ECO:0000256" key="11">
    <source>
        <dbReference type="PIRSR" id="PIRSR006268-2"/>
    </source>
</evidence>
<keyword evidence="4 10" id="KW-0808">Transferase</keyword>
<keyword evidence="5 10" id="KW-0479">Metal-binding</keyword>
<comment type="similarity">
    <text evidence="10">Belongs to the ApbE family.</text>
</comment>
<evidence type="ECO:0000256" key="6">
    <source>
        <dbReference type="ARBA" id="ARBA00022827"/>
    </source>
</evidence>
<keyword evidence="6 10" id="KW-0274">FAD</keyword>
<comment type="caution">
    <text evidence="12">The sequence shown here is derived from an EMBL/GenBank/DDBJ whole genome shotgun (WGS) entry which is preliminary data.</text>
</comment>
<dbReference type="PANTHER" id="PTHR30040">
    <property type="entry name" value="THIAMINE BIOSYNTHESIS LIPOPROTEIN APBE"/>
    <property type="match status" value="1"/>
</dbReference>
<evidence type="ECO:0000256" key="10">
    <source>
        <dbReference type="PIRNR" id="PIRNR006268"/>
    </source>
</evidence>
<evidence type="ECO:0000313" key="12">
    <source>
        <dbReference type="EMBL" id="HIR92538.1"/>
    </source>
</evidence>
<dbReference type="GO" id="GO:0016740">
    <property type="term" value="F:transferase activity"/>
    <property type="evidence" value="ECO:0007669"/>
    <property type="project" value="UniProtKB-UniRule"/>
</dbReference>
<dbReference type="Gene3D" id="3.10.520.10">
    <property type="entry name" value="ApbE-like domains"/>
    <property type="match status" value="1"/>
</dbReference>
<gene>
    <name evidence="12" type="ORF">IAB98_03825</name>
</gene>
<dbReference type="AlphaFoldDB" id="A0A9D1EI96"/>
<evidence type="ECO:0000256" key="8">
    <source>
        <dbReference type="ARBA" id="ARBA00031306"/>
    </source>
</evidence>
<organism evidence="12 13">
    <name type="scientific">Candidatus Egerieimonas intestinavium</name>
    <dbReference type="NCBI Taxonomy" id="2840777"/>
    <lineage>
        <taxon>Bacteria</taxon>
        <taxon>Bacillati</taxon>
        <taxon>Bacillota</taxon>
        <taxon>Clostridia</taxon>
        <taxon>Lachnospirales</taxon>
        <taxon>Lachnospiraceae</taxon>
        <taxon>Lachnospiraceae incertae sedis</taxon>
        <taxon>Candidatus Egerieimonas</taxon>
    </lineage>
</organism>
<dbReference type="Pfam" id="PF02424">
    <property type="entry name" value="ApbE"/>
    <property type="match status" value="1"/>
</dbReference>
<reference evidence="12" key="1">
    <citation type="submission" date="2020-10" db="EMBL/GenBank/DDBJ databases">
        <authorList>
            <person name="Gilroy R."/>
        </authorList>
    </citation>
    <scope>NUCLEOTIDE SEQUENCE</scope>
    <source>
        <strain evidence="12">ChiSxjej1B13-7041</strain>
    </source>
</reference>
<sequence length="347" mass="38089">MSKKKRFILCLTGLLPALLIFGLLCQRQQNRPETPLSRTSFLLNTVVTVTLYDSSREDILEEALELCSDYERIFSRTLPSSELWQLNHGELPQEEGLWQLSPELAQLIQKGLSYGELSGGAFDITIEPVSSLWDFTSGKLPDPRKLQAALPLVDYRQVRLSGRQLSFAREGMALDLGAIAKGYIADRLKEFLLSQGVESALINLGGNVLCVGRRPEGAPFSVGIQKPFAPRSETALILGISDRSVVSSGVYERCFEQEGTLYHHLLNPDTGYPWDNALLSVTVISDRSVDGDGLSTACFALGLERGMALIDSLPGVQAVFITDDGQLHFSQDFQEEVPILSQDAPAG</sequence>
<keyword evidence="3 10" id="KW-0285">Flavoprotein</keyword>
<dbReference type="PANTHER" id="PTHR30040:SF2">
    <property type="entry name" value="FAD:PROTEIN FMN TRANSFERASE"/>
    <property type="match status" value="1"/>
</dbReference>
<dbReference type="InterPro" id="IPR003374">
    <property type="entry name" value="ApbE-like_sf"/>
</dbReference>
<evidence type="ECO:0000256" key="4">
    <source>
        <dbReference type="ARBA" id="ARBA00022679"/>
    </source>
</evidence>
<feature type="binding site" evidence="11">
    <location>
        <position position="292"/>
    </location>
    <ligand>
        <name>Mg(2+)</name>
        <dbReference type="ChEBI" id="CHEBI:18420"/>
    </ligand>
</feature>